<keyword evidence="2" id="KW-1185">Reference proteome</keyword>
<name>A0A4R5DFJ6_9ACTN</name>
<evidence type="ECO:0000313" key="1">
    <source>
        <dbReference type="EMBL" id="TDE12686.1"/>
    </source>
</evidence>
<dbReference type="SUPFAM" id="SSF48208">
    <property type="entry name" value="Six-hairpin glycosidases"/>
    <property type="match status" value="2"/>
</dbReference>
<dbReference type="Proteomes" id="UP000294739">
    <property type="component" value="Unassembled WGS sequence"/>
</dbReference>
<dbReference type="InterPro" id="IPR008928">
    <property type="entry name" value="6-hairpin_glycosidase_sf"/>
</dbReference>
<dbReference type="EMBL" id="SMKZ01000007">
    <property type="protein sequence ID" value="TDE12686.1"/>
    <property type="molecule type" value="Genomic_DNA"/>
</dbReference>
<dbReference type="RefSeq" id="WP_131892993.1">
    <property type="nucleotide sequence ID" value="NZ_SMKZ01000007.1"/>
</dbReference>
<reference evidence="1 2" key="1">
    <citation type="submission" date="2019-03" db="EMBL/GenBank/DDBJ databases">
        <title>Draft genome sequences of novel Actinobacteria.</title>
        <authorList>
            <person name="Sahin N."/>
            <person name="Ay H."/>
            <person name="Saygin H."/>
        </authorList>
    </citation>
    <scope>NUCLEOTIDE SEQUENCE [LARGE SCALE GENOMIC DNA]</scope>
    <source>
        <strain evidence="1 2">5K138</strain>
    </source>
</reference>
<dbReference type="GO" id="GO:0005975">
    <property type="term" value="P:carbohydrate metabolic process"/>
    <property type="evidence" value="ECO:0007669"/>
    <property type="project" value="InterPro"/>
</dbReference>
<evidence type="ECO:0000313" key="2">
    <source>
        <dbReference type="Proteomes" id="UP000294739"/>
    </source>
</evidence>
<proteinExistence type="predicted"/>
<accession>A0A4R5DFJ6</accession>
<dbReference type="Gene3D" id="1.50.10.10">
    <property type="match status" value="1"/>
</dbReference>
<gene>
    <name evidence="1" type="ORF">E1269_07630</name>
</gene>
<organism evidence="1 2">
    <name type="scientific">Jiangella asiatica</name>
    <dbReference type="NCBI Taxonomy" id="2530372"/>
    <lineage>
        <taxon>Bacteria</taxon>
        <taxon>Bacillati</taxon>
        <taxon>Actinomycetota</taxon>
        <taxon>Actinomycetes</taxon>
        <taxon>Jiangellales</taxon>
        <taxon>Jiangellaceae</taxon>
        <taxon>Jiangella</taxon>
    </lineage>
</organism>
<dbReference type="InterPro" id="IPR012341">
    <property type="entry name" value="6hp_glycosidase-like_sf"/>
</dbReference>
<protein>
    <submittedName>
        <fullName evidence="1">Uncharacterized protein</fullName>
    </submittedName>
</protein>
<dbReference type="AlphaFoldDB" id="A0A4R5DFJ6"/>
<dbReference type="OrthoDB" id="9762016at2"/>
<dbReference type="InParanoid" id="A0A4R5DFJ6"/>
<sequence>MTTSAPPDLAAAGAAPGAQVRASARAVPALRVEVLDADGVVVGSAGLADTDPVVAGPLRIRATTGRRMYTEATAGLPGALTEVRLDVVNTGAEPFTGHVRLVTDVSAAAEPWWLIPGLFYGENRPEGCDRVFPRFVPGADDGPGMVSDHWSFRSDRAATPAAFAWGAHDGVVVAAGELSECGPTGVGFAHRGSVASVHVVFPFREDPVTYYGSADPLPAEVARYAWQPGELVTLQASVGRLPADRHAYAPVLRALHEQSRPLHPVKPWLPVDEAADVAAEGLLRWHYDPDPGVLLETVGFDREVTGGDGRPVDRQAMHVGWVSGIPWAYALLAHGRRVGSGASVEAARRVIDFVCGNLSPSGTFWGRWERSRGWTQSWTPLGHGLHARTLGEATLFLLRALELEGGASAQEEWLTAARSNLDVVRGRQRADGNLGSVHHGVDGTVLSWAGASGLTWIAAFCEASALDADGGYLAAAVRAGEYYARFVEHEFIHGAPEDVDLAPTSEDGYAAVMAYVALHRRTGAPRWLELARRAADWMLTFRYTYNVRFSARTILGAYGFASRGADQASPSNQHLHAYGLVCTQELAELSAATGDPHYGRRAEETLACFRQLIAREDGEVNSYRGMITERYYQTSCFQPKGMLLTLSHAWSAGVLLLACEQALAAASI</sequence>
<comment type="caution">
    <text evidence="1">The sequence shown here is derived from an EMBL/GenBank/DDBJ whole genome shotgun (WGS) entry which is preliminary data.</text>
</comment>